<feature type="region of interest" description="Disordered" evidence="1">
    <location>
        <begin position="1"/>
        <end position="100"/>
    </location>
</feature>
<feature type="compositionally biased region" description="Polar residues" evidence="1">
    <location>
        <begin position="585"/>
        <end position="595"/>
    </location>
</feature>
<keyword evidence="3" id="KW-1185">Reference proteome</keyword>
<name>A0AA40CTT4_9PEZI</name>
<feature type="compositionally biased region" description="Basic and acidic residues" evidence="1">
    <location>
        <begin position="562"/>
        <end position="583"/>
    </location>
</feature>
<dbReference type="EMBL" id="JAULSV010000003">
    <property type="protein sequence ID" value="KAK0649028.1"/>
    <property type="molecule type" value="Genomic_DNA"/>
</dbReference>
<dbReference type="AlphaFoldDB" id="A0AA40CTT4"/>
<feature type="region of interest" description="Disordered" evidence="1">
    <location>
        <begin position="557"/>
        <end position="666"/>
    </location>
</feature>
<protein>
    <submittedName>
        <fullName evidence="2">Uncharacterized protein</fullName>
    </submittedName>
</protein>
<feature type="compositionally biased region" description="Low complexity" evidence="1">
    <location>
        <begin position="617"/>
        <end position="629"/>
    </location>
</feature>
<reference evidence="2" key="1">
    <citation type="submission" date="2023-06" db="EMBL/GenBank/DDBJ databases">
        <title>Genome-scale phylogeny and comparative genomics of the fungal order Sordariales.</title>
        <authorList>
            <consortium name="Lawrence Berkeley National Laboratory"/>
            <person name="Hensen N."/>
            <person name="Bonometti L."/>
            <person name="Westerberg I."/>
            <person name="Brannstrom I.O."/>
            <person name="Guillou S."/>
            <person name="Cros-Aarteil S."/>
            <person name="Calhoun S."/>
            <person name="Haridas S."/>
            <person name="Kuo A."/>
            <person name="Mondo S."/>
            <person name="Pangilinan J."/>
            <person name="Riley R."/>
            <person name="Labutti K."/>
            <person name="Andreopoulos B."/>
            <person name="Lipzen A."/>
            <person name="Chen C."/>
            <person name="Yanf M."/>
            <person name="Daum C."/>
            <person name="Ng V."/>
            <person name="Clum A."/>
            <person name="Steindorff A."/>
            <person name="Ohm R."/>
            <person name="Martin F."/>
            <person name="Silar P."/>
            <person name="Natvig D."/>
            <person name="Lalanne C."/>
            <person name="Gautier V."/>
            <person name="Ament-Velasquez S.L."/>
            <person name="Kruys A."/>
            <person name="Hutchinson M.I."/>
            <person name="Powell A.J."/>
            <person name="Barry K."/>
            <person name="Miller A.N."/>
            <person name="Grigoriev I.V."/>
            <person name="Debuchy R."/>
            <person name="Gladieux P."/>
            <person name="Thoren M.H."/>
            <person name="Johannesson H."/>
        </authorList>
    </citation>
    <scope>NUCLEOTIDE SEQUENCE</scope>
    <source>
        <strain evidence="2">SMH2532-1</strain>
    </source>
</reference>
<sequence>MYHSTNRILRKYRFPKDRQEEEQPDVAIPRAAPKMSKLPKISAPKLSLDLGPRSPRSPLGDIIPSPFDRSELPLIQTPSISTPSGSSQHGSARFDPDERPPWDRSVDIVWRRRLATPDSVEWDDELAFQENSARLASQSASTPTASPLFGNNPPSWYRPRDLSRKDNARYFALPDRVRFIITKYVLASHDSGKSIRLNSPSFLDPIWPVNPIPKSDWAAKDSRIWSTEYFDSLKKVLALIRGYTSVCFAMRIDVMTTLFLTRRFHVVYSPFVTEIIQPAATLYMDEFGALMKSITLEIDLSRLGGSWEPAAEKMDMEKSVKRVKALVKRFANIQLDRRGVTTIQSLVILVRRYYGHRHRDEEFEEAPRMSCESERSDDHAIGFEDDDDDTVMFRKESGYVPYCSDEHLSVLDPLKLLEGVIDSFCVVGANSAYAKSLMIALWGKDRPPNVRDYCQYRTPSLAYPFTPGQRSAVVNGPGQGVTIVEHVRDPRRWKGLYGCALSPSAIVTEVQRDGYPPSYRVMSKAGEDAGPWATPRISTATLFPPVLEEPKLKKASFSARFSKKDKSKGKGKENKKEKEKEADSPDNSPTSPNRHSPSRIPVLSRRSAGSGKMMFASSSGSSDTEQESGGSSGSSGVPGLINRRPSQGWRVIGKGLAFGKKSGTRD</sequence>
<evidence type="ECO:0000313" key="2">
    <source>
        <dbReference type="EMBL" id="KAK0649028.1"/>
    </source>
</evidence>
<organism evidence="2 3">
    <name type="scientific">Cercophora newfieldiana</name>
    <dbReference type="NCBI Taxonomy" id="92897"/>
    <lineage>
        <taxon>Eukaryota</taxon>
        <taxon>Fungi</taxon>
        <taxon>Dikarya</taxon>
        <taxon>Ascomycota</taxon>
        <taxon>Pezizomycotina</taxon>
        <taxon>Sordariomycetes</taxon>
        <taxon>Sordariomycetidae</taxon>
        <taxon>Sordariales</taxon>
        <taxon>Lasiosphaeriaceae</taxon>
        <taxon>Cercophora</taxon>
    </lineage>
</organism>
<gene>
    <name evidence="2" type="ORF">B0T16DRAFT_124989</name>
</gene>
<feature type="compositionally biased region" description="Polar residues" evidence="1">
    <location>
        <begin position="76"/>
        <end position="90"/>
    </location>
</feature>
<evidence type="ECO:0000313" key="3">
    <source>
        <dbReference type="Proteomes" id="UP001174936"/>
    </source>
</evidence>
<dbReference type="Proteomes" id="UP001174936">
    <property type="component" value="Unassembled WGS sequence"/>
</dbReference>
<comment type="caution">
    <text evidence="2">The sequence shown here is derived from an EMBL/GenBank/DDBJ whole genome shotgun (WGS) entry which is preliminary data.</text>
</comment>
<accession>A0AA40CTT4</accession>
<evidence type="ECO:0000256" key="1">
    <source>
        <dbReference type="SAM" id="MobiDB-lite"/>
    </source>
</evidence>
<proteinExistence type="predicted"/>